<dbReference type="GO" id="GO:0003676">
    <property type="term" value="F:nucleic acid binding"/>
    <property type="evidence" value="ECO:0007669"/>
    <property type="project" value="InterPro"/>
</dbReference>
<organism evidence="2 3">
    <name type="scientific">Spirosoma validum</name>
    <dbReference type="NCBI Taxonomy" id="2771355"/>
    <lineage>
        <taxon>Bacteria</taxon>
        <taxon>Pseudomonadati</taxon>
        <taxon>Bacteroidota</taxon>
        <taxon>Cytophagia</taxon>
        <taxon>Cytophagales</taxon>
        <taxon>Cytophagaceae</taxon>
        <taxon>Spirosoma</taxon>
    </lineage>
</organism>
<dbReference type="AlphaFoldDB" id="A0A927B8C9"/>
<sequence>MKRSVSAKTRRLVAERANYRCEYCQLHEDDLFLSFEIDHVISVKHGGGNELANLAYACPHCNNHKGSDLTTFLDSYDDIVILFNPRIHKWNEHFSSDKGQLIAKTRIGQASIKLLRLNEPDLIILRQLLTQVGRYK</sequence>
<dbReference type="Pfam" id="PF01844">
    <property type="entry name" value="HNH"/>
    <property type="match status" value="1"/>
</dbReference>
<dbReference type="InterPro" id="IPR002711">
    <property type="entry name" value="HNH"/>
</dbReference>
<dbReference type="GO" id="GO:0008270">
    <property type="term" value="F:zinc ion binding"/>
    <property type="evidence" value="ECO:0007669"/>
    <property type="project" value="InterPro"/>
</dbReference>
<keyword evidence="3" id="KW-1185">Reference proteome</keyword>
<dbReference type="CDD" id="cd00085">
    <property type="entry name" value="HNHc"/>
    <property type="match status" value="1"/>
</dbReference>
<evidence type="ECO:0000313" key="3">
    <source>
        <dbReference type="Proteomes" id="UP000653797"/>
    </source>
</evidence>
<name>A0A927B8C9_9BACT</name>
<dbReference type="Proteomes" id="UP000653797">
    <property type="component" value="Unassembled WGS sequence"/>
</dbReference>
<comment type="caution">
    <text evidence="2">The sequence shown here is derived from an EMBL/GenBank/DDBJ whole genome shotgun (WGS) entry which is preliminary data.</text>
</comment>
<keyword evidence="2" id="KW-0255">Endonuclease</keyword>
<dbReference type="EMBL" id="JACXAA010000016">
    <property type="protein sequence ID" value="MBD2757067.1"/>
    <property type="molecule type" value="Genomic_DNA"/>
</dbReference>
<keyword evidence="2" id="KW-0540">Nuclease</keyword>
<dbReference type="RefSeq" id="WP_191042687.1">
    <property type="nucleotide sequence ID" value="NZ_JACXAA010000016.1"/>
</dbReference>
<evidence type="ECO:0000313" key="2">
    <source>
        <dbReference type="EMBL" id="MBD2757067.1"/>
    </source>
</evidence>
<dbReference type="PANTHER" id="PTHR33877:SF1">
    <property type="entry name" value="TYPE IV METHYL-DIRECTED RESTRICTION ENZYME ECOKMCRA"/>
    <property type="match status" value="1"/>
</dbReference>
<dbReference type="GO" id="GO:0004519">
    <property type="term" value="F:endonuclease activity"/>
    <property type="evidence" value="ECO:0007669"/>
    <property type="project" value="UniProtKB-KW"/>
</dbReference>
<reference evidence="2" key="1">
    <citation type="submission" date="2020-09" db="EMBL/GenBank/DDBJ databases">
        <authorList>
            <person name="Kim M.K."/>
        </authorList>
    </citation>
    <scope>NUCLEOTIDE SEQUENCE</scope>
    <source>
        <strain evidence="2">BT704</strain>
    </source>
</reference>
<proteinExistence type="predicted"/>
<gene>
    <name evidence="2" type="ORF">IC230_29575</name>
</gene>
<dbReference type="SMART" id="SM00507">
    <property type="entry name" value="HNHc"/>
    <property type="match status" value="1"/>
</dbReference>
<evidence type="ECO:0000259" key="1">
    <source>
        <dbReference type="SMART" id="SM00507"/>
    </source>
</evidence>
<accession>A0A927B8C9</accession>
<dbReference type="PANTHER" id="PTHR33877">
    <property type="entry name" value="SLL1193 PROTEIN"/>
    <property type="match status" value="1"/>
</dbReference>
<feature type="domain" description="HNH nuclease" evidence="1">
    <location>
        <begin position="8"/>
        <end position="63"/>
    </location>
</feature>
<dbReference type="InterPro" id="IPR052892">
    <property type="entry name" value="NA-targeting_endonuclease"/>
</dbReference>
<protein>
    <submittedName>
        <fullName evidence="2">HNH endonuclease</fullName>
    </submittedName>
</protein>
<dbReference type="InterPro" id="IPR003615">
    <property type="entry name" value="HNH_nuc"/>
</dbReference>
<dbReference type="Gene3D" id="1.10.30.50">
    <property type="match status" value="1"/>
</dbReference>
<keyword evidence="2" id="KW-0378">Hydrolase</keyword>